<protein>
    <submittedName>
        <fullName evidence="2">Uncharacterized protein</fullName>
    </submittedName>
</protein>
<dbReference type="GeneID" id="136808848"/>
<evidence type="ECO:0000313" key="3">
    <source>
        <dbReference type="Proteomes" id="UP000594262"/>
    </source>
</evidence>
<dbReference type="RefSeq" id="XP_066921507.1">
    <property type="nucleotide sequence ID" value="XM_067065406.1"/>
</dbReference>
<accession>A0A7M5U5F8</accession>
<dbReference type="EnsemblMetazoa" id="CLYHEMT006454.1">
    <property type="protein sequence ID" value="CLYHEMP006454.1"/>
    <property type="gene ID" value="CLYHEMG006454"/>
</dbReference>
<reference evidence="2" key="1">
    <citation type="submission" date="2021-01" db="UniProtKB">
        <authorList>
            <consortium name="EnsemblMetazoa"/>
        </authorList>
    </citation>
    <scope>IDENTIFICATION</scope>
</reference>
<dbReference type="RefSeq" id="XP_066921508.1">
    <property type="nucleotide sequence ID" value="XM_067065407.1"/>
</dbReference>
<dbReference type="EnsemblMetazoa" id="CLYHEMT006454.3">
    <property type="protein sequence ID" value="CLYHEMP006454.3"/>
    <property type="gene ID" value="CLYHEMG006454"/>
</dbReference>
<keyword evidence="3" id="KW-1185">Reference proteome</keyword>
<dbReference type="Proteomes" id="UP000594262">
    <property type="component" value="Unplaced"/>
</dbReference>
<keyword evidence="1" id="KW-0472">Membrane</keyword>
<feature type="transmembrane region" description="Helical" evidence="1">
    <location>
        <begin position="225"/>
        <end position="246"/>
    </location>
</feature>
<dbReference type="AlphaFoldDB" id="A0A7M5U5F8"/>
<sequence>MACNHIDKRNERDLPSYESIIQEPSDNIEVKTKIIKNCHNLKNGGNSLTEYQQCSCGNQRTSEQINDDSVENKALNSEQCNVECSEDDILARNCISDLSQIDEIDITSIPREHNNWQVPKDPRISRDNSLCKDVSTITVLPGELHIDMDVDADLGSLGKDFVQPPPRYGSLIELILNDAPPNYSEATGVAINVDEIWVKKVQACTGRNRHSDDVRQIKCDRTCKLITLALVVLIGIVAISFIAVTFI</sequence>
<dbReference type="RefSeq" id="XP_066921510.1">
    <property type="nucleotide sequence ID" value="XM_067065409.1"/>
</dbReference>
<dbReference type="EnsemblMetazoa" id="CLYHEMT006454.2">
    <property type="protein sequence ID" value="CLYHEMP006454.2"/>
    <property type="gene ID" value="CLYHEMG006454"/>
</dbReference>
<evidence type="ECO:0000313" key="2">
    <source>
        <dbReference type="EnsemblMetazoa" id="CLYHEMP006454.1"/>
    </source>
</evidence>
<name>A0A7M5U5F8_9CNID</name>
<keyword evidence="1" id="KW-0812">Transmembrane</keyword>
<keyword evidence="1" id="KW-1133">Transmembrane helix</keyword>
<evidence type="ECO:0000256" key="1">
    <source>
        <dbReference type="SAM" id="Phobius"/>
    </source>
</evidence>
<dbReference type="RefSeq" id="XP_066921509.1">
    <property type="nucleotide sequence ID" value="XM_067065408.1"/>
</dbReference>
<organism evidence="2 3">
    <name type="scientific">Clytia hemisphaerica</name>
    <dbReference type="NCBI Taxonomy" id="252671"/>
    <lineage>
        <taxon>Eukaryota</taxon>
        <taxon>Metazoa</taxon>
        <taxon>Cnidaria</taxon>
        <taxon>Hydrozoa</taxon>
        <taxon>Hydroidolina</taxon>
        <taxon>Leptothecata</taxon>
        <taxon>Obeliida</taxon>
        <taxon>Clytiidae</taxon>
        <taxon>Clytia</taxon>
    </lineage>
</organism>
<proteinExistence type="predicted"/>